<evidence type="ECO:0000256" key="2">
    <source>
        <dbReference type="ARBA" id="ARBA00022630"/>
    </source>
</evidence>
<dbReference type="SUPFAM" id="SSF56176">
    <property type="entry name" value="FAD-binding/transporter-associated domain-like"/>
    <property type="match status" value="1"/>
</dbReference>
<dbReference type="AlphaFoldDB" id="A0A6S6VW10"/>
<keyword evidence="3" id="KW-0274">FAD</keyword>
<dbReference type="GO" id="GO:0071949">
    <property type="term" value="F:FAD binding"/>
    <property type="evidence" value="ECO:0007669"/>
    <property type="project" value="InterPro"/>
</dbReference>
<sequence length="523" mass="56144">MVVLTGIVAALIFSVPTVATTTVGSRRSSGEKVACSKLKNRYPDNTFLPETSGYAYETQECKLLGPNNGAVLKTYAAYWTATVYSTPSCVFVPQNAQQVSFAVTTFTLTNSKFAMRGGGHMPIPGYNGVNSSGVLLSSSNLTTLSLSANKSIVSVGPGNRWKDIYAYLKPFGLAAVGGRVGHVGVPGLLLGGGISFYSSQFGFASDSVATYQCVLSSGLIVEATAINAYSDLFWALRGGGNSFCIVTRFDLRPVEGNTVHVGIAQFDQSQAQGYLDGVHEFGKYGGFSDPKAAIIPTILTFPASNMTVYAAAKFYNSLTDNREVFENFTAPKLVPVADSYTLQPLSDYIAATDALQPLGLRQEFRTISSGVDRDAVQLIHDAFIQGVNTKLSNVTNLQASVTFQPVSKDFVSHSAKTGGNPQGIDVTKAPFFWMVENFTWTSASDDTKVRAAADEITASINGLLQAKSYNAQYLYMNDAGKGQPIFQSYPATNLKKLKAIRSKYDPLRIYTDLMPGGWKVANA</sequence>
<dbReference type="PROSITE" id="PS51387">
    <property type="entry name" value="FAD_PCMH"/>
    <property type="match status" value="1"/>
</dbReference>
<dbReference type="Proteomes" id="UP000472372">
    <property type="component" value="Chromosome 2"/>
</dbReference>
<reference evidence="5" key="1">
    <citation type="submission" date="2021-02" db="EMBL/GenBank/DDBJ databases">
        <authorList>
            <person name="Syme A R."/>
            <person name="Syme A R."/>
            <person name="Moolhuijzen P."/>
        </authorList>
    </citation>
    <scope>NUCLEOTIDE SEQUENCE</scope>
    <source>
        <strain evidence="5">W1-1</strain>
    </source>
</reference>
<dbReference type="InterPro" id="IPR016166">
    <property type="entry name" value="FAD-bd_PCMH"/>
</dbReference>
<accession>A0A6S6VW10</accession>
<evidence type="ECO:0000256" key="4">
    <source>
        <dbReference type="ARBA" id="ARBA00023002"/>
    </source>
</evidence>
<dbReference type="InterPro" id="IPR036318">
    <property type="entry name" value="FAD-bd_PCMH-like_sf"/>
</dbReference>
<dbReference type="InterPro" id="IPR016167">
    <property type="entry name" value="FAD-bd_PCMH_sub1"/>
</dbReference>
<proteinExistence type="inferred from homology"/>
<protein>
    <submittedName>
        <fullName evidence="5">FAD binding domain-containing protein</fullName>
    </submittedName>
</protein>
<dbReference type="GO" id="GO:0016491">
    <property type="term" value="F:oxidoreductase activity"/>
    <property type="evidence" value="ECO:0007669"/>
    <property type="project" value="UniProtKB-KW"/>
</dbReference>
<evidence type="ECO:0000256" key="1">
    <source>
        <dbReference type="ARBA" id="ARBA00005466"/>
    </source>
</evidence>
<organism evidence="5 6">
    <name type="scientific">Pyrenophora teres f. teres</name>
    <dbReference type="NCBI Taxonomy" id="97479"/>
    <lineage>
        <taxon>Eukaryota</taxon>
        <taxon>Fungi</taxon>
        <taxon>Dikarya</taxon>
        <taxon>Ascomycota</taxon>
        <taxon>Pezizomycotina</taxon>
        <taxon>Dothideomycetes</taxon>
        <taxon>Pleosporomycetidae</taxon>
        <taxon>Pleosporales</taxon>
        <taxon>Pleosporineae</taxon>
        <taxon>Pleosporaceae</taxon>
        <taxon>Pyrenophora</taxon>
    </lineage>
</organism>
<dbReference type="Gene3D" id="3.30.43.10">
    <property type="entry name" value="Uridine Diphospho-n-acetylenolpyruvylglucosamine Reductase, domain 2"/>
    <property type="match status" value="1"/>
</dbReference>
<dbReference type="Gene3D" id="3.30.465.10">
    <property type="match status" value="1"/>
</dbReference>
<evidence type="ECO:0000256" key="3">
    <source>
        <dbReference type="ARBA" id="ARBA00022827"/>
    </source>
</evidence>
<evidence type="ECO:0000313" key="6">
    <source>
        <dbReference type="Proteomes" id="UP000472372"/>
    </source>
</evidence>
<dbReference type="InterPro" id="IPR006094">
    <property type="entry name" value="Oxid_FAD_bind_N"/>
</dbReference>
<dbReference type="Gene3D" id="3.40.462.20">
    <property type="match status" value="1"/>
</dbReference>
<dbReference type="InterPro" id="IPR050416">
    <property type="entry name" value="FAD-linked_Oxidoreductase"/>
</dbReference>
<gene>
    <name evidence="5" type="ORF">PTTW11_02386</name>
</gene>
<dbReference type="InterPro" id="IPR016169">
    <property type="entry name" value="FAD-bd_PCMH_sub2"/>
</dbReference>
<dbReference type="EMBL" id="HG992978">
    <property type="protein sequence ID" value="CAE7012643.1"/>
    <property type="molecule type" value="Genomic_DNA"/>
</dbReference>
<name>A0A6S6VW10_9PLEO</name>
<comment type="similarity">
    <text evidence="1">Belongs to the oxygen-dependent FAD-linked oxidoreductase family.</text>
</comment>
<dbReference type="PANTHER" id="PTHR42973:SF54">
    <property type="entry name" value="FAD-BINDING PCMH-TYPE DOMAIN-CONTAINING PROTEIN"/>
    <property type="match status" value="1"/>
</dbReference>
<keyword evidence="2" id="KW-0285">Flavoprotein</keyword>
<dbReference type="PANTHER" id="PTHR42973">
    <property type="entry name" value="BINDING OXIDOREDUCTASE, PUTATIVE (AFU_ORTHOLOGUE AFUA_1G17690)-RELATED"/>
    <property type="match status" value="1"/>
</dbReference>
<dbReference type="Pfam" id="PF01565">
    <property type="entry name" value="FAD_binding_4"/>
    <property type="match status" value="1"/>
</dbReference>
<keyword evidence="4" id="KW-0560">Oxidoreductase</keyword>
<evidence type="ECO:0000313" key="5">
    <source>
        <dbReference type="EMBL" id="CAE7012643.1"/>
    </source>
</evidence>